<dbReference type="HAMAP" id="MF_00182">
    <property type="entry name" value="Formyl_trans"/>
    <property type="match status" value="1"/>
</dbReference>
<evidence type="ECO:0000259" key="7">
    <source>
        <dbReference type="Pfam" id="PF02911"/>
    </source>
</evidence>
<proteinExistence type="inferred from homology"/>
<feature type="domain" description="Formyl transferase N-terminal" evidence="6">
    <location>
        <begin position="3"/>
        <end position="179"/>
    </location>
</feature>
<dbReference type="EMBL" id="QUMW01000014">
    <property type="protein sequence ID" value="REG23081.1"/>
    <property type="molecule type" value="Genomic_DNA"/>
</dbReference>
<dbReference type="Proteomes" id="UP000257076">
    <property type="component" value="Unassembled WGS sequence"/>
</dbReference>
<dbReference type="SUPFAM" id="SSF50486">
    <property type="entry name" value="FMT C-terminal domain-like"/>
    <property type="match status" value="1"/>
</dbReference>
<evidence type="ECO:0000256" key="5">
    <source>
        <dbReference type="HAMAP-Rule" id="MF_00182"/>
    </source>
</evidence>
<dbReference type="NCBIfam" id="TIGR00460">
    <property type="entry name" value="fmt"/>
    <property type="match status" value="1"/>
</dbReference>
<comment type="caution">
    <text evidence="8">The sequence shown here is derived from an EMBL/GenBank/DDBJ whole genome shotgun (WGS) entry which is preliminary data.</text>
</comment>
<dbReference type="InterPro" id="IPR036477">
    <property type="entry name" value="Formyl_transf_N_sf"/>
</dbReference>
<dbReference type="InterPro" id="IPR005793">
    <property type="entry name" value="Formyl_trans_C"/>
</dbReference>
<comment type="catalytic activity">
    <reaction evidence="5">
        <text>L-methionyl-tRNA(fMet) + (6R)-10-formyltetrahydrofolate = N-formyl-L-methionyl-tRNA(fMet) + (6S)-5,6,7,8-tetrahydrofolate + H(+)</text>
        <dbReference type="Rhea" id="RHEA:24380"/>
        <dbReference type="Rhea" id="RHEA-COMP:9952"/>
        <dbReference type="Rhea" id="RHEA-COMP:9953"/>
        <dbReference type="ChEBI" id="CHEBI:15378"/>
        <dbReference type="ChEBI" id="CHEBI:57453"/>
        <dbReference type="ChEBI" id="CHEBI:78530"/>
        <dbReference type="ChEBI" id="CHEBI:78844"/>
        <dbReference type="ChEBI" id="CHEBI:195366"/>
        <dbReference type="EC" id="2.1.2.9"/>
    </reaction>
</comment>
<evidence type="ECO:0000256" key="3">
    <source>
        <dbReference type="ARBA" id="ARBA00022679"/>
    </source>
</evidence>
<dbReference type="Gene3D" id="3.40.50.12230">
    <property type="match status" value="1"/>
</dbReference>
<dbReference type="GO" id="GO:0004479">
    <property type="term" value="F:methionyl-tRNA formyltransferase activity"/>
    <property type="evidence" value="ECO:0007669"/>
    <property type="project" value="UniProtKB-UniRule"/>
</dbReference>
<dbReference type="RefSeq" id="WP_115885744.1">
    <property type="nucleotide sequence ID" value="NZ_CBCSHX010000005.1"/>
</dbReference>
<keyword evidence="4 5" id="KW-0648">Protein biosynthesis</keyword>
<keyword evidence="9" id="KW-1185">Reference proteome</keyword>
<comment type="similarity">
    <text evidence="1 5">Belongs to the Fmt family.</text>
</comment>
<dbReference type="CDD" id="cd08704">
    <property type="entry name" value="Met_tRNA_FMT_C"/>
    <property type="match status" value="1"/>
</dbReference>
<evidence type="ECO:0000256" key="2">
    <source>
        <dbReference type="ARBA" id="ARBA00012261"/>
    </source>
</evidence>
<evidence type="ECO:0000256" key="1">
    <source>
        <dbReference type="ARBA" id="ARBA00010699"/>
    </source>
</evidence>
<dbReference type="OrthoDB" id="9802815at2"/>
<dbReference type="SUPFAM" id="SSF53328">
    <property type="entry name" value="Formyltransferase"/>
    <property type="match status" value="1"/>
</dbReference>
<feature type="domain" description="Formyl transferase C-terminal" evidence="7">
    <location>
        <begin position="204"/>
        <end position="299"/>
    </location>
</feature>
<evidence type="ECO:0000313" key="8">
    <source>
        <dbReference type="EMBL" id="REG23081.1"/>
    </source>
</evidence>
<reference evidence="8 9" key="1">
    <citation type="submission" date="2018-08" db="EMBL/GenBank/DDBJ databases">
        <title>Genomic Encyclopedia of Type Strains, Phase IV (KMG-IV): sequencing the most valuable type-strain genomes for metagenomic binning, comparative biology and taxonomic classification.</title>
        <authorList>
            <person name="Goeker M."/>
        </authorList>
    </citation>
    <scope>NUCLEOTIDE SEQUENCE [LARGE SCALE GENOMIC DNA]</scope>
    <source>
        <strain evidence="8 9">DSM 17274</strain>
    </source>
</reference>
<dbReference type="AlphaFoldDB" id="A0A3E0ATN9"/>
<dbReference type="Pfam" id="PF02911">
    <property type="entry name" value="Formyl_trans_C"/>
    <property type="match status" value="1"/>
</dbReference>
<feature type="binding site" evidence="5">
    <location>
        <begin position="109"/>
        <end position="112"/>
    </location>
    <ligand>
        <name>(6S)-5,6,7,8-tetrahydrofolate</name>
        <dbReference type="ChEBI" id="CHEBI:57453"/>
    </ligand>
</feature>
<dbReference type="CDD" id="cd08646">
    <property type="entry name" value="FMT_core_Met-tRNA-FMT_N"/>
    <property type="match status" value="1"/>
</dbReference>
<evidence type="ECO:0000313" key="9">
    <source>
        <dbReference type="Proteomes" id="UP000257076"/>
    </source>
</evidence>
<keyword evidence="3 5" id="KW-0808">Transferase</keyword>
<dbReference type="InterPro" id="IPR002376">
    <property type="entry name" value="Formyl_transf_N"/>
</dbReference>
<dbReference type="InterPro" id="IPR001555">
    <property type="entry name" value="GART_AS"/>
</dbReference>
<dbReference type="PANTHER" id="PTHR11138:SF5">
    <property type="entry name" value="METHIONYL-TRNA FORMYLTRANSFERASE, MITOCHONDRIAL"/>
    <property type="match status" value="1"/>
</dbReference>
<accession>A0A3E0ATN9</accession>
<dbReference type="InterPro" id="IPR011034">
    <property type="entry name" value="Formyl_transferase-like_C_sf"/>
</dbReference>
<dbReference type="Pfam" id="PF00551">
    <property type="entry name" value="Formyl_trans_N"/>
    <property type="match status" value="1"/>
</dbReference>
<comment type="function">
    <text evidence="5">Attaches a formyl group to the free amino group of methionyl-tRNA(fMet). The formyl group appears to play a dual role in the initiator identity of N-formylmethionyl-tRNA by promoting its recognition by IF2 and preventing the misappropriation of this tRNA by the elongation apparatus.</text>
</comment>
<dbReference type="PROSITE" id="PS00373">
    <property type="entry name" value="GART"/>
    <property type="match status" value="1"/>
</dbReference>
<sequence length="312" mass="33985">MTKIIFMGTPDFSVPILKELHKEFGVDLVISQPSRPVGRKKVMTDPPVALAAKLLGIELYQPETMKSEAAFKIVSDLKPDLIITAAFGQLLPENILNIPVLGALNVHASLLPKHRGGAPIHRAVINGDTETGVTLMYMAEKLDAGDIIASRSIKIEDSDNTGTMFDKLSRVGASLLMDTLPAVLDETNERTPQNDLDATFSPNILKSDEVISFNRPAREVFNHIRGLAPWPVGHTMLGDKRLKLFSAELTDQRTDKEPGTITGKSDSGFLVAAADELVNITEVQLAGKKKNKALDFINNNSDLIGRKLGEDI</sequence>
<dbReference type="EC" id="2.1.2.9" evidence="2 5"/>
<evidence type="ECO:0000256" key="4">
    <source>
        <dbReference type="ARBA" id="ARBA00022917"/>
    </source>
</evidence>
<gene>
    <name evidence="5" type="primary">fmt</name>
    <name evidence="8" type="ORF">DFR63_1973</name>
</gene>
<evidence type="ECO:0000259" key="6">
    <source>
        <dbReference type="Pfam" id="PF00551"/>
    </source>
</evidence>
<dbReference type="PANTHER" id="PTHR11138">
    <property type="entry name" value="METHIONYL-TRNA FORMYLTRANSFERASE"/>
    <property type="match status" value="1"/>
</dbReference>
<name>A0A3E0ATN9_9STAP</name>
<dbReference type="InterPro" id="IPR044135">
    <property type="entry name" value="Met-tRNA-FMT_C"/>
</dbReference>
<organism evidence="8 9">
    <name type="scientific">Jeotgalicoccus halotolerans</name>
    <dbReference type="NCBI Taxonomy" id="157227"/>
    <lineage>
        <taxon>Bacteria</taxon>
        <taxon>Bacillati</taxon>
        <taxon>Bacillota</taxon>
        <taxon>Bacilli</taxon>
        <taxon>Bacillales</taxon>
        <taxon>Staphylococcaceae</taxon>
        <taxon>Jeotgalicoccus</taxon>
    </lineage>
</organism>
<dbReference type="InterPro" id="IPR041711">
    <property type="entry name" value="Met-tRNA-FMT_N"/>
</dbReference>
<dbReference type="GO" id="GO:0005829">
    <property type="term" value="C:cytosol"/>
    <property type="evidence" value="ECO:0007669"/>
    <property type="project" value="TreeGrafter"/>
</dbReference>
<dbReference type="InterPro" id="IPR005794">
    <property type="entry name" value="Fmt"/>
</dbReference>
<protein>
    <recommendedName>
        <fullName evidence="2 5">Methionyl-tRNA formyltransferase</fullName>
        <ecNumber evidence="2 5">2.1.2.9</ecNumber>
    </recommendedName>
</protein>